<evidence type="ECO:0000313" key="2">
    <source>
        <dbReference type="Proteomes" id="UP000712600"/>
    </source>
</evidence>
<name>A0A8S9RK69_BRACR</name>
<dbReference type="Proteomes" id="UP000712600">
    <property type="component" value="Unassembled WGS sequence"/>
</dbReference>
<dbReference type="EMBL" id="QGKX02000095">
    <property type="protein sequence ID" value="KAF3572727.1"/>
    <property type="molecule type" value="Genomic_DNA"/>
</dbReference>
<organism evidence="1 2">
    <name type="scientific">Brassica cretica</name>
    <name type="common">Mustard</name>
    <dbReference type="NCBI Taxonomy" id="69181"/>
    <lineage>
        <taxon>Eukaryota</taxon>
        <taxon>Viridiplantae</taxon>
        <taxon>Streptophyta</taxon>
        <taxon>Embryophyta</taxon>
        <taxon>Tracheophyta</taxon>
        <taxon>Spermatophyta</taxon>
        <taxon>Magnoliopsida</taxon>
        <taxon>eudicotyledons</taxon>
        <taxon>Gunneridae</taxon>
        <taxon>Pentapetalae</taxon>
        <taxon>rosids</taxon>
        <taxon>malvids</taxon>
        <taxon>Brassicales</taxon>
        <taxon>Brassicaceae</taxon>
        <taxon>Brassiceae</taxon>
        <taxon>Brassica</taxon>
    </lineage>
</organism>
<gene>
    <name evidence="1" type="ORF">F2Q69_00060280</name>
</gene>
<reference evidence="1" key="1">
    <citation type="submission" date="2019-12" db="EMBL/GenBank/DDBJ databases">
        <title>Genome sequencing and annotation of Brassica cretica.</title>
        <authorList>
            <person name="Studholme D.J."/>
            <person name="Sarris P."/>
        </authorList>
    </citation>
    <scope>NUCLEOTIDE SEQUENCE</scope>
    <source>
        <strain evidence="1">PFS-109/04</strain>
        <tissue evidence="1">Leaf</tissue>
    </source>
</reference>
<proteinExistence type="predicted"/>
<evidence type="ECO:0000313" key="1">
    <source>
        <dbReference type="EMBL" id="KAF3572727.1"/>
    </source>
</evidence>
<protein>
    <submittedName>
        <fullName evidence="1">Uncharacterized protein</fullName>
    </submittedName>
</protein>
<dbReference type="AlphaFoldDB" id="A0A8S9RK69"/>
<comment type="caution">
    <text evidence="1">The sequence shown here is derived from an EMBL/GenBank/DDBJ whole genome shotgun (WGS) entry which is preliminary data.</text>
</comment>
<accession>A0A8S9RK69</accession>
<sequence length="137" mass="14671">MLRFSWAARMNPASSKNLCQAAKPTFRLDDTPQVSIPSQVLSIGPDNKKKYVIGQLHRCSLPRESTLPPLAATLGLQISTSQKDSYTIFSHSSPDAASISASTLAGSSPAQTSLQIMEGVSSDIIFNEGIRTHGLIL</sequence>